<dbReference type="InterPro" id="IPR001307">
    <property type="entry name" value="Thiosulphate_STrfase_CS"/>
</dbReference>
<dbReference type="CDD" id="cd01448">
    <property type="entry name" value="TST_Repeat_1"/>
    <property type="match status" value="1"/>
</dbReference>
<evidence type="ECO:0000256" key="2">
    <source>
        <dbReference type="ARBA" id="ARBA00022490"/>
    </source>
</evidence>
<feature type="domain" description="Rhodanese" evidence="8">
    <location>
        <begin position="22"/>
        <end position="139"/>
    </location>
</feature>
<evidence type="ECO:0000313" key="10">
    <source>
        <dbReference type="Proteomes" id="UP000193083"/>
    </source>
</evidence>
<evidence type="ECO:0000256" key="6">
    <source>
        <dbReference type="RuleBase" id="RU000507"/>
    </source>
</evidence>
<dbReference type="GO" id="GO:0004792">
    <property type="term" value="F:thiosulfate-cyanide sulfurtransferase activity"/>
    <property type="evidence" value="ECO:0007669"/>
    <property type="project" value="InterPro"/>
</dbReference>
<dbReference type="EMBL" id="FXBL01000004">
    <property type="protein sequence ID" value="SMH49493.1"/>
    <property type="molecule type" value="Genomic_DNA"/>
</dbReference>
<reference evidence="9 10" key="1">
    <citation type="submission" date="2017-04" db="EMBL/GenBank/DDBJ databases">
        <authorList>
            <person name="Afonso C.L."/>
            <person name="Miller P.J."/>
            <person name="Scott M.A."/>
            <person name="Spackman E."/>
            <person name="Goraichik I."/>
            <person name="Dimitrov K.M."/>
            <person name="Suarez D.L."/>
            <person name="Swayne D.E."/>
        </authorList>
    </citation>
    <scope>NUCLEOTIDE SEQUENCE [LARGE SCALE GENOMIC DNA]</scope>
    <source>
        <strain evidence="9 10">B5P</strain>
    </source>
</reference>
<evidence type="ECO:0000256" key="1">
    <source>
        <dbReference type="ARBA" id="ARBA00004496"/>
    </source>
</evidence>
<comment type="catalytic activity">
    <reaction evidence="5">
        <text>2-oxo-3-sulfanylpropanoate + [thioredoxin]-dithiol = [thioredoxin]-disulfide + hydrogen sulfide + pyruvate + H(+)</text>
        <dbReference type="Rhea" id="RHEA:21740"/>
        <dbReference type="Rhea" id="RHEA-COMP:10698"/>
        <dbReference type="Rhea" id="RHEA-COMP:10700"/>
        <dbReference type="ChEBI" id="CHEBI:15361"/>
        <dbReference type="ChEBI" id="CHEBI:15378"/>
        <dbReference type="ChEBI" id="CHEBI:29919"/>
        <dbReference type="ChEBI" id="CHEBI:29950"/>
        <dbReference type="ChEBI" id="CHEBI:50058"/>
        <dbReference type="ChEBI" id="CHEBI:57678"/>
        <dbReference type="EC" id="2.8.1.2"/>
    </reaction>
    <physiologicalReaction direction="left-to-right" evidence="5">
        <dbReference type="Rhea" id="RHEA:21741"/>
    </physiologicalReaction>
</comment>
<dbReference type="Gene3D" id="3.40.250.10">
    <property type="entry name" value="Rhodanese-like domain"/>
    <property type="match status" value="2"/>
</dbReference>
<dbReference type="NCBIfam" id="NF008557">
    <property type="entry name" value="PRK11493.1"/>
    <property type="match status" value="1"/>
</dbReference>
<proteinExistence type="predicted"/>
<name>A0A1X7PEA1_9HYPH</name>
<dbReference type="RefSeq" id="WP_085465680.1">
    <property type="nucleotide sequence ID" value="NZ_FXBL01000004.1"/>
</dbReference>
<dbReference type="FunFam" id="3.40.250.10:FF:000015">
    <property type="entry name" value="Sulfurtransferase"/>
    <property type="match status" value="1"/>
</dbReference>
<dbReference type="PROSITE" id="PS50206">
    <property type="entry name" value="RHODANESE_3"/>
    <property type="match status" value="2"/>
</dbReference>
<keyword evidence="10" id="KW-1185">Reference proteome</keyword>
<keyword evidence="4" id="KW-0677">Repeat</keyword>
<evidence type="ECO:0000259" key="8">
    <source>
        <dbReference type="PROSITE" id="PS50206"/>
    </source>
</evidence>
<evidence type="ECO:0000256" key="4">
    <source>
        <dbReference type="ARBA" id="ARBA00022737"/>
    </source>
</evidence>
<dbReference type="AlphaFoldDB" id="A0A1X7PEA1"/>
<dbReference type="Pfam" id="PF00581">
    <property type="entry name" value="Rhodanese"/>
    <property type="match status" value="2"/>
</dbReference>
<evidence type="ECO:0000313" key="9">
    <source>
        <dbReference type="EMBL" id="SMH49493.1"/>
    </source>
</evidence>
<dbReference type="InterPro" id="IPR045078">
    <property type="entry name" value="TST/MPST-like"/>
</dbReference>
<sequence length="286" mass="30833">MSKSAAPTGFTVSSAWLAEHLNDPGMSVVDASWYLPAQGRDARAEYDAGHIPRAIFFDHDLVVEPGSNLPHTMPSPQVFATFAASMGISRDDTIVVYDGPGFFSAPRAWWMFRTMGAEKVYVLEGGIDGWKKEGRFVTDQPTKIASCLFDVRFDPRRVASLAEMREIVEKGGRQIADARPPGRFAGKDPEPRPGVRGGHMPGAHNVPALALSKDGKLLPVEELKQAFDAAGVDLNEPVVTSCGSGVTAAVVALALETLGHRDVKLYDGSWTEWGGRADTPVVKDEA</sequence>
<dbReference type="InterPro" id="IPR001763">
    <property type="entry name" value="Rhodanese-like_dom"/>
</dbReference>
<organism evidence="9 10">
    <name type="scientific">Mesorhizobium australicum</name>
    <dbReference type="NCBI Taxonomy" id="536018"/>
    <lineage>
        <taxon>Bacteria</taxon>
        <taxon>Pseudomonadati</taxon>
        <taxon>Pseudomonadota</taxon>
        <taxon>Alphaproteobacteria</taxon>
        <taxon>Hyphomicrobiales</taxon>
        <taxon>Phyllobacteriaceae</taxon>
        <taxon>Mesorhizobium</taxon>
    </lineage>
</organism>
<dbReference type="Proteomes" id="UP000193083">
    <property type="component" value="Unassembled WGS sequence"/>
</dbReference>
<keyword evidence="9" id="KW-0670">Pyruvate</keyword>
<keyword evidence="2" id="KW-0963">Cytoplasm</keyword>
<dbReference type="SMART" id="SM00450">
    <property type="entry name" value="RHOD"/>
    <property type="match status" value="2"/>
</dbReference>
<dbReference type="PROSITE" id="PS00683">
    <property type="entry name" value="RHODANESE_2"/>
    <property type="match status" value="1"/>
</dbReference>
<dbReference type="FunFam" id="3.40.250.10:FF:000001">
    <property type="entry name" value="Sulfurtransferase"/>
    <property type="match status" value="1"/>
</dbReference>
<gene>
    <name evidence="9" type="ORF">SAMN02982922_3926</name>
</gene>
<accession>A0A1X7PEA1</accession>
<dbReference type="GO" id="GO:0005737">
    <property type="term" value="C:cytoplasm"/>
    <property type="evidence" value="ECO:0007669"/>
    <property type="project" value="UniProtKB-SubCell"/>
</dbReference>
<dbReference type="InterPro" id="IPR036873">
    <property type="entry name" value="Rhodanese-like_dom_sf"/>
</dbReference>
<dbReference type="OrthoDB" id="9781034at2"/>
<dbReference type="PANTHER" id="PTHR11364:SF27">
    <property type="entry name" value="SULFURTRANSFERASE"/>
    <property type="match status" value="1"/>
</dbReference>
<feature type="domain" description="Rhodanese" evidence="8">
    <location>
        <begin position="169"/>
        <end position="282"/>
    </location>
</feature>
<dbReference type="CDD" id="cd01449">
    <property type="entry name" value="TST_Repeat_2"/>
    <property type="match status" value="1"/>
</dbReference>
<comment type="subcellular location">
    <subcellularLocation>
        <location evidence="1">Cytoplasm</location>
    </subcellularLocation>
</comment>
<dbReference type="SUPFAM" id="SSF52821">
    <property type="entry name" value="Rhodanese/Cell cycle control phosphatase"/>
    <property type="match status" value="2"/>
</dbReference>
<keyword evidence="3 6" id="KW-0808">Transferase</keyword>
<evidence type="ECO:0000256" key="3">
    <source>
        <dbReference type="ARBA" id="ARBA00022679"/>
    </source>
</evidence>
<dbReference type="PANTHER" id="PTHR11364">
    <property type="entry name" value="THIOSULFATE SULFERTANSFERASE"/>
    <property type="match status" value="1"/>
</dbReference>
<protein>
    <recommendedName>
        <fullName evidence="6">Sulfurtransferase</fullName>
    </recommendedName>
</protein>
<evidence type="ECO:0000256" key="7">
    <source>
        <dbReference type="SAM" id="MobiDB-lite"/>
    </source>
</evidence>
<dbReference type="GO" id="GO:0016784">
    <property type="term" value="F:3-mercaptopyruvate sulfurtransferase activity"/>
    <property type="evidence" value="ECO:0007669"/>
    <property type="project" value="UniProtKB-EC"/>
</dbReference>
<evidence type="ECO:0000256" key="5">
    <source>
        <dbReference type="ARBA" id="ARBA00051793"/>
    </source>
</evidence>
<feature type="region of interest" description="Disordered" evidence="7">
    <location>
        <begin position="178"/>
        <end position="206"/>
    </location>
</feature>